<proteinExistence type="inferred from homology"/>
<dbReference type="CDD" id="cd02511">
    <property type="entry name" value="Beta4Glucosyltransferase"/>
    <property type="match status" value="1"/>
</dbReference>
<dbReference type="InterPro" id="IPR029044">
    <property type="entry name" value="Nucleotide-diphossugar_trans"/>
</dbReference>
<evidence type="ECO:0000256" key="1">
    <source>
        <dbReference type="ARBA" id="ARBA00038494"/>
    </source>
</evidence>
<comment type="similarity">
    <text evidence="1">Belongs to the glycosyltransferase 2 family. WaaE/KdtX subfamily.</text>
</comment>
<dbReference type="Pfam" id="PF00535">
    <property type="entry name" value="Glycos_transf_2"/>
    <property type="match status" value="1"/>
</dbReference>
<dbReference type="PANTHER" id="PTHR43630">
    <property type="entry name" value="POLY-BETA-1,6-N-ACETYL-D-GLUCOSAMINE SYNTHASE"/>
    <property type="match status" value="1"/>
</dbReference>
<dbReference type="OrthoDB" id="9815923at2"/>
<dbReference type="EMBL" id="QBKT01000005">
    <property type="protein sequence ID" value="PTX61181.1"/>
    <property type="molecule type" value="Genomic_DNA"/>
</dbReference>
<dbReference type="AlphaFoldDB" id="A0A2T6BYM1"/>
<keyword evidence="4" id="KW-1185">Reference proteome</keyword>
<dbReference type="Proteomes" id="UP000244090">
    <property type="component" value="Unassembled WGS sequence"/>
</dbReference>
<evidence type="ECO:0000313" key="3">
    <source>
        <dbReference type="EMBL" id="PTX61181.1"/>
    </source>
</evidence>
<reference evidence="3 4" key="1">
    <citation type="submission" date="2018-04" db="EMBL/GenBank/DDBJ databases">
        <title>Genomic Encyclopedia of Archaeal and Bacterial Type Strains, Phase II (KMG-II): from individual species to whole genera.</title>
        <authorList>
            <person name="Goeker M."/>
        </authorList>
    </citation>
    <scope>NUCLEOTIDE SEQUENCE [LARGE SCALE GENOMIC DNA]</scope>
    <source>
        <strain evidence="3 4">DSM 25731</strain>
    </source>
</reference>
<organism evidence="3 4">
    <name type="scientific">Kordia periserrulae</name>
    <dbReference type="NCBI Taxonomy" id="701523"/>
    <lineage>
        <taxon>Bacteria</taxon>
        <taxon>Pseudomonadati</taxon>
        <taxon>Bacteroidota</taxon>
        <taxon>Flavobacteriia</taxon>
        <taxon>Flavobacteriales</taxon>
        <taxon>Flavobacteriaceae</taxon>
        <taxon>Kordia</taxon>
    </lineage>
</organism>
<dbReference type="SUPFAM" id="SSF53448">
    <property type="entry name" value="Nucleotide-diphospho-sugar transferases"/>
    <property type="match status" value="1"/>
</dbReference>
<dbReference type="Gene3D" id="3.90.550.10">
    <property type="entry name" value="Spore Coat Polysaccharide Biosynthesis Protein SpsA, Chain A"/>
    <property type="match status" value="1"/>
</dbReference>
<accession>A0A2T6BYM1</accession>
<dbReference type="Gene3D" id="1.25.40.10">
    <property type="entry name" value="Tetratricopeptide repeat domain"/>
    <property type="match status" value="1"/>
</dbReference>
<feature type="domain" description="Glycosyltransferase 2-like" evidence="2">
    <location>
        <begin position="4"/>
        <end position="86"/>
    </location>
</feature>
<dbReference type="InterPro" id="IPR001173">
    <property type="entry name" value="Glyco_trans_2-like"/>
</dbReference>
<dbReference type="PANTHER" id="PTHR43630:SF2">
    <property type="entry name" value="GLYCOSYLTRANSFERASE"/>
    <property type="match status" value="1"/>
</dbReference>
<dbReference type="GO" id="GO:0016740">
    <property type="term" value="F:transferase activity"/>
    <property type="evidence" value="ECO:0007669"/>
    <property type="project" value="UniProtKB-KW"/>
</dbReference>
<gene>
    <name evidence="3" type="ORF">C8N46_105338</name>
</gene>
<protein>
    <submittedName>
        <fullName evidence="3">Glycosyl transferase family 2</fullName>
    </submittedName>
</protein>
<keyword evidence="3" id="KW-0808">Transferase</keyword>
<sequence length="391" mass="46214">MLLSVCIITKNEASNIQSCLESVKEVASEIIILDAFSTDDTVAIAQNYTNHIYQDVWNNDFSLARNFTISKASGEWILIIDADERFVYNQQFLSNLQTTNVKAFSIIRKEIYRQHHDLKRVQYPVNIIRLFKRTTNARFHYPIHERLDDFFEREHIPVFIQQDCYLDHFISAEISFVNYKQQKYLTQINAYLEAHPNNEWLRYQQIKTLKYFKNTTETFKSIASFQPTNKKIVVATNLILSQLFHESGNTEKAIETLKSIPNYKSYTITNMLLGDFYFSLKKYRAALKFYHKLKTSIKASDFENAMYIACYCEKADKVYKIASVLYSCKYYFFCILFLNRNKKHLQADSLLLYAFIFMKKNDIKQALAFVRKAREKDTKWKKLKTLETALQ</sequence>
<name>A0A2T6BYM1_9FLAO</name>
<comment type="caution">
    <text evidence="3">The sequence shown here is derived from an EMBL/GenBank/DDBJ whole genome shotgun (WGS) entry which is preliminary data.</text>
</comment>
<dbReference type="RefSeq" id="WP_108115281.1">
    <property type="nucleotide sequence ID" value="NZ_QBKT01000005.1"/>
</dbReference>
<dbReference type="InterPro" id="IPR011990">
    <property type="entry name" value="TPR-like_helical_dom_sf"/>
</dbReference>
<dbReference type="SUPFAM" id="SSF48452">
    <property type="entry name" value="TPR-like"/>
    <property type="match status" value="1"/>
</dbReference>
<evidence type="ECO:0000313" key="4">
    <source>
        <dbReference type="Proteomes" id="UP000244090"/>
    </source>
</evidence>
<evidence type="ECO:0000259" key="2">
    <source>
        <dbReference type="Pfam" id="PF00535"/>
    </source>
</evidence>